<evidence type="ECO:0000313" key="2">
    <source>
        <dbReference type="EMBL" id="WFF40380.1"/>
    </source>
</evidence>
<feature type="region of interest" description="Disordered" evidence="1">
    <location>
        <begin position="86"/>
        <end position="131"/>
    </location>
</feature>
<dbReference type="EMBL" id="CP035631">
    <property type="protein sequence ID" value="WFF40380.1"/>
    <property type="molecule type" value="Genomic_DNA"/>
</dbReference>
<gene>
    <name evidence="2" type="ORF">EVC62_02070</name>
</gene>
<organism evidence="2 3">
    <name type="scientific">Salinicola endophyticus</name>
    <dbReference type="NCBI Taxonomy" id="1949083"/>
    <lineage>
        <taxon>Bacteria</taxon>
        <taxon>Pseudomonadati</taxon>
        <taxon>Pseudomonadota</taxon>
        <taxon>Gammaproteobacteria</taxon>
        <taxon>Oceanospirillales</taxon>
        <taxon>Halomonadaceae</taxon>
        <taxon>Salinicola</taxon>
    </lineage>
</organism>
<accession>A0ABY8FEG9</accession>
<proteinExistence type="predicted"/>
<dbReference type="InterPro" id="IPR036590">
    <property type="entry name" value="SRAP-like"/>
</dbReference>
<reference evidence="2 3" key="1">
    <citation type="submission" date="2019-01" db="EMBL/GenBank/DDBJ databases">
        <title>Genome sequence of Salinicola endophyticus REST5.</title>
        <authorList>
            <person name="Nascimento F.X."/>
        </authorList>
    </citation>
    <scope>NUCLEOTIDE SEQUENCE [LARGE SCALE GENOMIC DNA]</scope>
    <source>
        <strain evidence="2 3">REST5</strain>
    </source>
</reference>
<dbReference type="InterPro" id="IPR003738">
    <property type="entry name" value="SRAP"/>
</dbReference>
<dbReference type="Gene3D" id="3.90.1680.10">
    <property type="entry name" value="SOS response associated peptidase-like"/>
    <property type="match status" value="1"/>
</dbReference>
<name>A0ABY8FEG9_9GAMM</name>
<sequence>MLPSFNCDHVYIMNMCGRFAFYSFYLSALAKAVAQPNLFVDAEPRYNVPPGMSITVARRADDEAPMTIEQLWWGYRPAWADAKAPLALDNDRSSPPTALPNHVHTSSSGRQPPQSLGKRRCSMTCVRPRGQ</sequence>
<protein>
    <submittedName>
        <fullName evidence="2">Uncharacterized protein</fullName>
    </submittedName>
</protein>
<dbReference type="Pfam" id="PF02586">
    <property type="entry name" value="SRAP"/>
    <property type="match status" value="1"/>
</dbReference>
<keyword evidence="3" id="KW-1185">Reference proteome</keyword>
<feature type="compositionally biased region" description="Polar residues" evidence="1">
    <location>
        <begin position="103"/>
        <end position="114"/>
    </location>
</feature>
<dbReference type="SUPFAM" id="SSF143081">
    <property type="entry name" value="BB1717-like"/>
    <property type="match status" value="1"/>
</dbReference>
<evidence type="ECO:0000313" key="3">
    <source>
        <dbReference type="Proteomes" id="UP001321526"/>
    </source>
</evidence>
<dbReference type="Proteomes" id="UP001321526">
    <property type="component" value="Chromosome"/>
</dbReference>
<evidence type="ECO:0000256" key="1">
    <source>
        <dbReference type="SAM" id="MobiDB-lite"/>
    </source>
</evidence>